<accession>Q10HE4</accession>
<organism evidence="1 2">
    <name type="scientific">Oryza sativa subsp. japonica</name>
    <name type="common">Rice</name>
    <dbReference type="NCBI Taxonomy" id="39947"/>
    <lineage>
        <taxon>Eukaryota</taxon>
        <taxon>Viridiplantae</taxon>
        <taxon>Streptophyta</taxon>
        <taxon>Embryophyta</taxon>
        <taxon>Tracheophyta</taxon>
        <taxon>Spermatophyta</taxon>
        <taxon>Magnoliopsida</taxon>
        <taxon>Liliopsida</taxon>
        <taxon>Poales</taxon>
        <taxon>Poaceae</taxon>
        <taxon>BOP clade</taxon>
        <taxon>Oryzoideae</taxon>
        <taxon>Oryzeae</taxon>
        <taxon>Oryzinae</taxon>
        <taxon>Oryza</taxon>
        <taxon>Oryza sativa</taxon>
    </lineage>
</organism>
<reference evidence="2" key="1">
    <citation type="journal article" date="2005" name="Nature">
        <title>The map-based sequence of the rice genome.</title>
        <authorList>
            <consortium name="International rice genome sequencing project (IRGSP)"/>
            <person name="Matsumoto T."/>
            <person name="Wu J."/>
            <person name="Kanamori H."/>
            <person name="Katayose Y."/>
            <person name="Fujisawa M."/>
            <person name="Namiki N."/>
            <person name="Mizuno H."/>
            <person name="Yamamoto K."/>
            <person name="Antonio B.A."/>
            <person name="Baba T."/>
            <person name="Sakata K."/>
            <person name="Nagamura Y."/>
            <person name="Aoki H."/>
            <person name="Arikawa K."/>
            <person name="Arita K."/>
            <person name="Bito T."/>
            <person name="Chiden Y."/>
            <person name="Fujitsuka N."/>
            <person name="Fukunaka R."/>
            <person name="Hamada M."/>
            <person name="Harada C."/>
            <person name="Hayashi A."/>
            <person name="Hijishita S."/>
            <person name="Honda M."/>
            <person name="Hosokawa S."/>
            <person name="Ichikawa Y."/>
            <person name="Idonuma A."/>
            <person name="Iijima M."/>
            <person name="Ikeda M."/>
            <person name="Ikeno M."/>
            <person name="Ito K."/>
            <person name="Ito S."/>
            <person name="Ito T."/>
            <person name="Ito Y."/>
            <person name="Ito Y."/>
            <person name="Iwabuchi A."/>
            <person name="Kamiya K."/>
            <person name="Karasawa W."/>
            <person name="Kurita K."/>
            <person name="Katagiri S."/>
            <person name="Kikuta A."/>
            <person name="Kobayashi H."/>
            <person name="Kobayashi N."/>
            <person name="Machita K."/>
            <person name="Maehara T."/>
            <person name="Masukawa M."/>
            <person name="Mizubayashi T."/>
            <person name="Mukai Y."/>
            <person name="Nagasaki H."/>
            <person name="Nagata Y."/>
            <person name="Naito S."/>
            <person name="Nakashima M."/>
            <person name="Nakama Y."/>
            <person name="Nakamichi Y."/>
            <person name="Nakamura M."/>
            <person name="Meguro A."/>
            <person name="Negishi M."/>
            <person name="Ohta I."/>
            <person name="Ohta T."/>
            <person name="Okamoto M."/>
            <person name="Ono N."/>
            <person name="Saji S."/>
            <person name="Sakaguchi M."/>
            <person name="Sakai K."/>
            <person name="Shibata M."/>
            <person name="Shimokawa T."/>
            <person name="Song J."/>
            <person name="Takazaki Y."/>
            <person name="Terasawa K."/>
            <person name="Tsugane M."/>
            <person name="Tsuji K."/>
            <person name="Ueda S."/>
            <person name="Waki K."/>
            <person name="Yamagata H."/>
            <person name="Yamamoto M."/>
            <person name="Yamamoto S."/>
            <person name="Yamane H."/>
            <person name="Yoshiki S."/>
            <person name="Yoshihara R."/>
            <person name="Yukawa K."/>
            <person name="Zhong H."/>
            <person name="Yano M."/>
            <person name="Yuan Q."/>
            <person name="Ouyang S."/>
            <person name="Liu J."/>
            <person name="Jones K.M."/>
            <person name="Gansberger K."/>
            <person name="Moffat K."/>
            <person name="Hill J."/>
            <person name="Bera J."/>
            <person name="Fadrosh D."/>
            <person name="Jin S."/>
            <person name="Johri S."/>
            <person name="Kim M."/>
            <person name="Overton L."/>
            <person name="Reardon M."/>
            <person name="Tsitrin T."/>
            <person name="Vuong H."/>
            <person name="Weaver B."/>
            <person name="Ciecko A."/>
            <person name="Tallon L."/>
            <person name="Jackson J."/>
            <person name="Pai G."/>
            <person name="Aken S.V."/>
            <person name="Utterback T."/>
            <person name="Reidmuller S."/>
            <person name="Feldblyum T."/>
            <person name="Hsiao J."/>
            <person name="Zismann V."/>
            <person name="Iobst S."/>
            <person name="de Vazeille A.R."/>
            <person name="Buell C.R."/>
            <person name="Ying K."/>
            <person name="Li Y."/>
            <person name="Lu T."/>
            <person name="Huang Y."/>
            <person name="Zhao Q."/>
            <person name="Feng Q."/>
            <person name="Zhang L."/>
            <person name="Zhu J."/>
            <person name="Weng Q."/>
            <person name="Mu J."/>
            <person name="Lu Y."/>
            <person name="Fan D."/>
            <person name="Liu Y."/>
            <person name="Guan J."/>
            <person name="Zhang Y."/>
            <person name="Yu S."/>
            <person name="Liu X."/>
            <person name="Zhang Y."/>
            <person name="Hong G."/>
            <person name="Han B."/>
            <person name="Choisne N."/>
            <person name="Demange N."/>
            <person name="Orjeda G."/>
            <person name="Samain S."/>
            <person name="Cattolico L."/>
            <person name="Pelletier E."/>
            <person name="Couloux A."/>
            <person name="Segurens B."/>
            <person name="Wincker P."/>
            <person name="D'Hont A."/>
            <person name="Scarpelli C."/>
            <person name="Weissenbach J."/>
            <person name="Salanoubat M."/>
            <person name="Quetier F."/>
            <person name="Yu Y."/>
            <person name="Kim H.R."/>
            <person name="Rambo T."/>
            <person name="Currie J."/>
            <person name="Collura K."/>
            <person name="Luo M."/>
            <person name="Yang T."/>
            <person name="Ammiraju J.S.S."/>
            <person name="Engler F."/>
            <person name="Soderlund C."/>
            <person name="Wing R.A."/>
            <person name="Palmer L.E."/>
            <person name="de la Bastide M."/>
            <person name="Spiegel L."/>
            <person name="Nascimento L."/>
            <person name="Zutavern T."/>
            <person name="O'Shaughnessy A."/>
            <person name="Dike S."/>
            <person name="Dedhia N."/>
            <person name="Preston R."/>
            <person name="Balija V."/>
            <person name="McCombie W.R."/>
            <person name="Chow T."/>
            <person name="Chen H."/>
            <person name="Chung M."/>
            <person name="Chen C."/>
            <person name="Shaw J."/>
            <person name="Wu H."/>
            <person name="Hsiao K."/>
            <person name="Chao Y."/>
            <person name="Chu M."/>
            <person name="Cheng C."/>
            <person name="Hour A."/>
            <person name="Lee P."/>
            <person name="Lin S."/>
            <person name="Lin Y."/>
            <person name="Liou J."/>
            <person name="Liu S."/>
            <person name="Hsing Y."/>
            <person name="Raghuvanshi S."/>
            <person name="Mohanty A."/>
            <person name="Bharti A.K."/>
            <person name="Gaur A."/>
            <person name="Gupta V."/>
            <person name="Kumar D."/>
            <person name="Ravi V."/>
            <person name="Vij S."/>
            <person name="Kapur A."/>
            <person name="Khurana P."/>
            <person name="Khurana P."/>
            <person name="Khurana J.P."/>
            <person name="Tyagi A.K."/>
            <person name="Gaikwad K."/>
            <person name="Singh A."/>
            <person name="Dalal V."/>
            <person name="Srivastava S."/>
            <person name="Dixit A."/>
            <person name="Pal A.K."/>
            <person name="Ghazi I.A."/>
            <person name="Yadav M."/>
            <person name="Pandit A."/>
            <person name="Bhargava A."/>
            <person name="Sureshbabu K."/>
            <person name="Batra K."/>
            <person name="Sharma T.R."/>
            <person name="Mohapatra T."/>
            <person name="Singh N.K."/>
            <person name="Messing J."/>
            <person name="Nelson A.B."/>
            <person name="Fuks G."/>
            <person name="Kavchok S."/>
            <person name="Keizer G."/>
            <person name="Linton E."/>
            <person name="Llaca V."/>
            <person name="Song R."/>
            <person name="Tanyolac B."/>
            <person name="Young S."/>
            <person name="Ho-Il K."/>
            <person name="Hahn J.H."/>
            <person name="Sangsakoo G."/>
            <person name="Vanavichit A."/>
            <person name="de Mattos Luiz.A.T."/>
            <person name="Zimmer P.D."/>
            <person name="Malone G."/>
            <person name="Dellagostin O."/>
            <person name="de Oliveira A.C."/>
            <person name="Bevan M."/>
            <person name="Bancroft I."/>
            <person name="Minx P."/>
            <person name="Cordum H."/>
            <person name="Wilson R."/>
            <person name="Cheng Z."/>
            <person name="Jin W."/>
            <person name="Jiang J."/>
            <person name="Leong S.A."/>
            <person name="Iwama H."/>
            <person name="Gojobori T."/>
            <person name="Itoh T."/>
            <person name="Niimura Y."/>
            <person name="Fujii Y."/>
            <person name="Habara T."/>
            <person name="Sakai H."/>
            <person name="Sato Y."/>
            <person name="Wilson G."/>
            <person name="Kumar K."/>
            <person name="McCouch S."/>
            <person name="Juretic N."/>
            <person name="Hoen D."/>
            <person name="Wright S."/>
            <person name="Bruskiewich R."/>
            <person name="Bureau T."/>
            <person name="Miyao A."/>
            <person name="Hirochika H."/>
            <person name="Nishikawa T."/>
            <person name="Kadowaki K."/>
            <person name="Sugiura M."/>
            <person name="Burr B."/>
            <person name="Sasaki T."/>
        </authorList>
    </citation>
    <scope>NUCLEOTIDE SEQUENCE [LARGE SCALE GENOMIC DNA]</scope>
    <source>
        <strain evidence="2">cv. Nipponbare</strain>
    </source>
</reference>
<dbReference type="EMBL" id="AC137921">
    <property type="protein sequence ID" value="AAR06324.1"/>
    <property type="molecule type" value="Genomic_DNA"/>
</dbReference>
<dbReference type="AlphaFoldDB" id="Q10HE4"/>
<gene>
    <name evidence="1" type="ORF">OSJNBa0027H16.26</name>
</gene>
<evidence type="ECO:0000313" key="1">
    <source>
        <dbReference type="EMBL" id="AAR06324.1"/>
    </source>
</evidence>
<proteinExistence type="predicted"/>
<reference evidence="2" key="2">
    <citation type="journal article" date="2008" name="Nucleic Acids Res.">
        <title>The rice annotation project database (RAP-DB): 2008 update.</title>
        <authorList>
            <consortium name="The rice annotation project (RAP)"/>
        </authorList>
    </citation>
    <scope>GENOME REANNOTATION</scope>
    <source>
        <strain evidence="2">cv. Nipponbare</strain>
    </source>
</reference>
<evidence type="ECO:0000313" key="2">
    <source>
        <dbReference type="Proteomes" id="UP000000763"/>
    </source>
</evidence>
<protein>
    <submittedName>
        <fullName evidence="1">Uncharacterized protein</fullName>
    </submittedName>
</protein>
<name>Q10HE4_ORYSJ</name>
<sequence>MVHCFELCYAEGIVTISIRYLLNAIYANETIMPSFVIPCTCIFADGLLSMSYTHLAIIHQRRSSTVMLKALADLFSFDIKDYFDETEEETTSKALAPWMTLSRKHLKTYPFG</sequence>
<dbReference type="Proteomes" id="UP000000763">
    <property type="component" value="Chromosome 3"/>
</dbReference>